<feature type="transmembrane region" description="Helical" evidence="1">
    <location>
        <begin position="96"/>
        <end position="114"/>
    </location>
</feature>
<dbReference type="EMBL" id="BRXU01000081">
    <property type="protein sequence ID" value="GLC63058.1"/>
    <property type="molecule type" value="Genomic_DNA"/>
</dbReference>
<keyword evidence="1" id="KW-0472">Membrane</keyword>
<feature type="transmembrane region" description="Helical" evidence="1">
    <location>
        <begin position="297"/>
        <end position="316"/>
    </location>
</feature>
<accession>A0A9W6FB69</accession>
<organism evidence="3 4">
    <name type="scientific">Pleodorina starrii</name>
    <dbReference type="NCBI Taxonomy" id="330485"/>
    <lineage>
        <taxon>Eukaryota</taxon>
        <taxon>Viridiplantae</taxon>
        <taxon>Chlorophyta</taxon>
        <taxon>core chlorophytes</taxon>
        <taxon>Chlorophyceae</taxon>
        <taxon>CS clade</taxon>
        <taxon>Chlamydomonadales</taxon>
        <taxon>Volvocaceae</taxon>
        <taxon>Pleodorina</taxon>
    </lineage>
</organism>
<keyword evidence="1" id="KW-1133">Transmembrane helix</keyword>
<feature type="transmembrane region" description="Helical" evidence="1">
    <location>
        <begin position="120"/>
        <end position="138"/>
    </location>
</feature>
<evidence type="ECO:0000259" key="2">
    <source>
        <dbReference type="Pfam" id="PF07786"/>
    </source>
</evidence>
<feature type="transmembrane region" description="Helical" evidence="1">
    <location>
        <begin position="224"/>
        <end position="245"/>
    </location>
</feature>
<feature type="transmembrane region" description="Helical" evidence="1">
    <location>
        <begin position="355"/>
        <end position="373"/>
    </location>
</feature>
<gene>
    <name evidence="3" type="primary">PLESTB004213</name>
    <name evidence="3" type="ORF">PLESTB_001976300</name>
</gene>
<dbReference type="InterPro" id="IPR012429">
    <property type="entry name" value="HGSNAT_cat"/>
</dbReference>
<evidence type="ECO:0000313" key="4">
    <source>
        <dbReference type="Proteomes" id="UP001165080"/>
    </source>
</evidence>
<proteinExistence type="predicted"/>
<feature type="transmembrane region" description="Helical" evidence="1">
    <location>
        <begin position="55"/>
        <end position="76"/>
    </location>
</feature>
<sequence length="404" mass="42810">MGHRGKTTSTATTSTPRKTRLVGIDAARGLALIGLAAIHILPAFDPDTFSPTTQWTLFAGASAAVFALLAGVGLAFTSGGRIPHQGPAMTATRVALFVRAVLIASLGFGINGFMPSPTPAVGILVYYGVFFLLAIPFLHFSAKMLFGWAGFFALAGPVLVHILRDALPAYESASPTFIDLATAPGATLAQLLLTGTYPALPFLAYLLAGLGLGRLDLGEIQVQAILLLVGAGLAVSAWLIYWVLILQAGGYDQLMAHTPALSEEQIDEIITWGPDPTLPTTTWWWLLIPGPHTNTPIAVLQDLGTGVAVLGAFLLLTRAGKAWALPLAAMGSMTLTLYSAHLLALATEVHYDQRLLWFLVHLGVAVVFALVWHKTLGQGPLERLVARAAATTRRLVLSPGHRKP</sequence>
<feature type="domain" description="Heparan-alpha-glucosaminide N-acetyltransferase catalytic" evidence="2">
    <location>
        <begin position="20"/>
        <end position="219"/>
    </location>
</feature>
<feature type="transmembrane region" description="Helical" evidence="1">
    <location>
        <begin position="183"/>
        <end position="212"/>
    </location>
</feature>
<dbReference type="AlphaFoldDB" id="A0A9W6FB69"/>
<name>A0A9W6FB69_9CHLO</name>
<keyword evidence="4" id="KW-1185">Reference proteome</keyword>
<feature type="transmembrane region" description="Helical" evidence="1">
    <location>
        <begin position="323"/>
        <end position="343"/>
    </location>
</feature>
<comment type="caution">
    <text evidence="3">The sequence shown here is derived from an EMBL/GenBank/DDBJ whole genome shotgun (WGS) entry which is preliminary data.</text>
</comment>
<evidence type="ECO:0000256" key="1">
    <source>
        <dbReference type="SAM" id="Phobius"/>
    </source>
</evidence>
<feature type="transmembrane region" description="Helical" evidence="1">
    <location>
        <begin position="145"/>
        <end position="163"/>
    </location>
</feature>
<dbReference type="Pfam" id="PF07786">
    <property type="entry name" value="HGSNAT_cat"/>
    <property type="match status" value="1"/>
</dbReference>
<protein>
    <recommendedName>
        <fullName evidence="2">Heparan-alpha-glucosaminide N-acetyltransferase catalytic domain-containing protein</fullName>
    </recommendedName>
</protein>
<feature type="transmembrane region" description="Helical" evidence="1">
    <location>
        <begin position="21"/>
        <end position="43"/>
    </location>
</feature>
<evidence type="ECO:0000313" key="3">
    <source>
        <dbReference type="EMBL" id="GLC63058.1"/>
    </source>
</evidence>
<reference evidence="3 4" key="1">
    <citation type="journal article" date="2023" name="Commun. Biol.">
        <title>Reorganization of the ancestral sex-determining regions during the evolution of trioecy in Pleodorina starrii.</title>
        <authorList>
            <person name="Takahashi K."/>
            <person name="Suzuki S."/>
            <person name="Kawai-Toyooka H."/>
            <person name="Yamamoto K."/>
            <person name="Hamaji T."/>
            <person name="Ootsuki R."/>
            <person name="Yamaguchi H."/>
            <person name="Kawachi M."/>
            <person name="Higashiyama T."/>
            <person name="Nozaki H."/>
        </authorList>
    </citation>
    <scope>NUCLEOTIDE SEQUENCE [LARGE SCALE GENOMIC DNA]</scope>
    <source>
        <strain evidence="3 4">NIES-4479</strain>
    </source>
</reference>
<keyword evidence="1" id="KW-0812">Transmembrane</keyword>
<dbReference type="Proteomes" id="UP001165080">
    <property type="component" value="Unassembled WGS sequence"/>
</dbReference>